<dbReference type="EMBL" id="JAGJWT010000016">
    <property type="protein sequence ID" value="MBS9341587.1"/>
    <property type="molecule type" value="Genomic_DNA"/>
</dbReference>
<protein>
    <submittedName>
        <fullName evidence="2">Uncharacterized protein</fullName>
    </submittedName>
</protein>
<reference evidence="2" key="1">
    <citation type="submission" date="2021-04" db="EMBL/GenBank/DDBJ databases">
        <title>Genomic characterization of endocarditis-associated Neisseria elongata subsp. nitroreducens.</title>
        <authorList>
            <person name="Schorner M."/>
            <person name="Passarelli-Araujo H."/>
            <person name="Scheffer M."/>
            <person name="Barazzetti F."/>
            <person name="Martins J."/>
            <person name="Machado H."/>
            <person name="Palmeiro J."/>
            <person name="Bazzo M."/>
        </authorList>
    </citation>
    <scope>NUCLEOTIDE SEQUENCE</scope>
    <source>
        <strain evidence="2">Nel_M001</strain>
    </source>
</reference>
<dbReference type="Proteomes" id="UP000708805">
    <property type="component" value="Unassembled WGS sequence"/>
</dbReference>
<feature type="region of interest" description="Disordered" evidence="1">
    <location>
        <begin position="1"/>
        <end position="50"/>
    </location>
</feature>
<dbReference type="AlphaFoldDB" id="A0A9X0ZYW2"/>
<gene>
    <name evidence="2" type="ORF">J8641_12425</name>
</gene>
<organism evidence="2 3">
    <name type="scientific">Neisseria elongata subsp. nitroreducens</name>
    <dbReference type="NCBI Taxonomy" id="90367"/>
    <lineage>
        <taxon>Bacteria</taxon>
        <taxon>Pseudomonadati</taxon>
        <taxon>Pseudomonadota</taxon>
        <taxon>Betaproteobacteria</taxon>
        <taxon>Neisseriales</taxon>
        <taxon>Neisseriaceae</taxon>
        <taxon>Neisseria</taxon>
    </lineage>
</organism>
<accession>A0A9X0ZYW2</accession>
<feature type="compositionally biased region" description="Basic and acidic residues" evidence="1">
    <location>
        <begin position="31"/>
        <end position="40"/>
    </location>
</feature>
<comment type="caution">
    <text evidence="2">The sequence shown here is derived from an EMBL/GenBank/DDBJ whole genome shotgun (WGS) entry which is preliminary data.</text>
</comment>
<sequence>MSKLSKGRIMRSNAGGESSESRIRRQNCNRPSEKPLRHFSDGLFRPHRAW</sequence>
<proteinExistence type="predicted"/>
<name>A0A9X0ZYW2_NEIEL</name>
<evidence type="ECO:0000313" key="2">
    <source>
        <dbReference type="EMBL" id="MBS9341587.1"/>
    </source>
</evidence>
<evidence type="ECO:0000313" key="3">
    <source>
        <dbReference type="Proteomes" id="UP000708805"/>
    </source>
</evidence>
<evidence type="ECO:0000256" key="1">
    <source>
        <dbReference type="SAM" id="MobiDB-lite"/>
    </source>
</evidence>